<feature type="region of interest" description="Disordered" evidence="1">
    <location>
        <begin position="53"/>
        <end position="110"/>
    </location>
</feature>
<gene>
    <name evidence="2" type="ORF">NPIL_559821</name>
</gene>
<dbReference type="EMBL" id="BMAW01092570">
    <property type="protein sequence ID" value="GFS55496.1"/>
    <property type="molecule type" value="Genomic_DNA"/>
</dbReference>
<dbReference type="AlphaFoldDB" id="A0A8X6JRX6"/>
<proteinExistence type="predicted"/>
<name>A0A8X6JRX6_NEPPI</name>
<feature type="compositionally biased region" description="Basic and acidic residues" evidence="1">
    <location>
        <begin position="76"/>
        <end position="90"/>
    </location>
</feature>
<evidence type="ECO:0000256" key="1">
    <source>
        <dbReference type="SAM" id="MobiDB-lite"/>
    </source>
</evidence>
<reference evidence="2" key="1">
    <citation type="submission" date="2020-08" db="EMBL/GenBank/DDBJ databases">
        <title>Multicomponent nature underlies the extraordinary mechanical properties of spider dragline silk.</title>
        <authorList>
            <person name="Kono N."/>
            <person name="Nakamura H."/>
            <person name="Mori M."/>
            <person name="Yoshida Y."/>
            <person name="Ohtoshi R."/>
            <person name="Malay A.D."/>
            <person name="Moran D.A.P."/>
            <person name="Tomita M."/>
            <person name="Numata K."/>
            <person name="Arakawa K."/>
        </authorList>
    </citation>
    <scope>NUCLEOTIDE SEQUENCE</scope>
</reference>
<accession>A0A8X6JRX6</accession>
<dbReference type="Proteomes" id="UP000887013">
    <property type="component" value="Unassembled WGS sequence"/>
</dbReference>
<feature type="compositionally biased region" description="Polar residues" evidence="1">
    <location>
        <begin position="53"/>
        <end position="64"/>
    </location>
</feature>
<evidence type="ECO:0000313" key="3">
    <source>
        <dbReference type="Proteomes" id="UP000887013"/>
    </source>
</evidence>
<keyword evidence="3" id="KW-1185">Reference proteome</keyword>
<sequence length="110" mass="11886">MGEPGVAKSFWVSYHCFCFRRSSPFFLFLSSSLTPSGPSAISFPGVTIADQTLASPPPSCLSNETDMDTANIPDVSAHEDPPKSFQRDDSPPLPPAHTQQPPAKNPKKKI</sequence>
<protein>
    <submittedName>
        <fullName evidence="2">Uncharacterized protein</fullName>
    </submittedName>
</protein>
<organism evidence="2 3">
    <name type="scientific">Nephila pilipes</name>
    <name type="common">Giant wood spider</name>
    <name type="synonym">Nephila maculata</name>
    <dbReference type="NCBI Taxonomy" id="299642"/>
    <lineage>
        <taxon>Eukaryota</taxon>
        <taxon>Metazoa</taxon>
        <taxon>Ecdysozoa</taxon>
        <taxon>Arthropoda</taxon>
        <taxon>Chelicerata</taxon>
        <taxon>Arachnida</taxon>
        <taxon>Araneae</taxon>
        <taxon>Araneomorphae</taxon>
        <taxon>Entelegynae</taxon>
        <taxon>Araneoidea</taxon>
        <taxon>Nephilidae</taxon>
        <taxon>Nephila</taxon>
    </lineage>
</organism>
<comment type="caution">
    <text evidence="2">The sequence shown here is derived from an EMBL/GenBank/DDBJ whole genome shotgun (WGS) entry which is preliminary data.</text>
</comment>
<evidence type="ECO:0000313" key="2">
    <source>
        <dbReference type="EMBL" id="GFS55496.1"/>
    </source>
</evidence>